<accession>A0A4P6JXS3</accession>
<proteinExistence type="inferred from homology"/>
<reference evidence="5 6" key="1">
    <citation type="submission" date="2019-01" db="EMBL/GenBank/DDBJ databases">
        <title>Ktedonosporobacter rubrisoli SCAWS-G2.</title>
        <authorList>
            <person name="Huang Y."/>
            <person name="Yan B."/>
        </authorList>
    </citation>
    <scope>NUCLEOTIDE SEQUENCE [LARGE SCALE GENOMIC DNA]</scope>
    <source>
        <strain evidence="5 6">SCAWS-G2</strain>
    </source>
</reference>
<dbReference type="Gene3D" id="3.40.190.10">
    <property type="entry name" value="Periplasmic binding protein-like II"/>
    <property type="match status" value="1"/>
</dbReference>
<dbReference type="SUPFAM" id="SSF53850">
    <property type="entry name" value="Periplasmic binding protein-like II"/>
    <property type="match status" value="1"/>
</dbReference>
<dbReference type="RefSeq" id="WP_129891631.1">
    <property type="nucleotide sequence ID" value="NZ_CP035758.1"/>
</dbReference>
<dbReference type="PANTHER" id="PTHR30061">
    <property type="entry name" value="MALTOSE-BINDING PERIPLASMIC PROTEIN"/>
    <property type="match status" value="1"/>
</dbReference>
<evidence type="ECO:0000256" key="1">
    <source>
        <dbReference type="ARBA" id="ARBA00008520"/>
    </source>
</evidence>
<keyword evidence="2" id="KW-0813">Transport</keyword>
<evidence type="ECO:0000256" key="3">
    <source>
        <dbReference type="ARBA" id="ARBA00022729"/>
    </source>
</evidence>
<dbReference type="PANTHER" id="PTHR30061:SF50">
    <property type="entry name" value="MALTOSE_MALTODEXTRIN-BINDING PERIPLASMIC PROTEIN"/>
    <property type="match status" value="1"/>
</dbReference>
<dbReference type="CDD" id="cd13585">
    <property type="entry name" value="PBP2_TMBP_like"/>
    <property type="match status" value="1"/>
</dbReference>
<dbReference type="Pfam" id="PF01547">
    <property type="entry name" value="SBP_bac_1"/>
    <property type="match status" value="1"/>
</dbReference>
<feature type="signal peptide" evidence="4">
    <location>
        <begin position="1"/>
        <end position="23"/>
    </location>
</feature>
<dbReference type="GO" id="GO:1901982">
    <property type="term" value="F:maltose binding"/>
    <property type="evidence" value="ECO:0007669"/>
    <property type="project" value="TreeGrafter"/>
</dbReference>
<evidence type="ECO:0000256" key="2">
    <source>
        <dbReference type="ARBA" id="ARBA00022448"/>
    </source>
</evidence>
<evidence type="ECO:0000313" key="5">
    <source>
        <dbReference type="EMBL" id="QBD80567.1"/>
    </source>
</evidence>
<evidence type="ECO:0000256" key="4">
    <source>
        <dbReference type="SAM" id="SignalP"/>
    </source>
</evidence>
<dbReference type="GO" id="GO:0015768">
    <property type="term" value="P:maltose transport"/>
    <property type="evidence" value="ECO:0007669"/>
    <property type="project" value="TreeGrafter"/>
</dbReference>
<keyword evidence="6" id="KW-1185">Reference proteome</keyword>
<dbReference type="GO" id="GO:0042956">
    <property type="term" value="P:maltodextrin transmembrane transport"/>
    <property type="evidence" value="ECO:0007669"/>
    <property type="project" value="TreeGrafter"/>
</dbReference>
<dbReference type="PROSITE" id="PS51257">
    <property type="entry name" value="PROKAR_LIPOPROTEIN"/>
    <property type="match status" value="1"/>
</dbReference>
<dbReference type="OrthoDB" id="2515880at2"/>
<feature type="chain" id="PRO_5020312099" evidence="4">
    <location>
        <begin position="24"/>
        <end position="427"/>
    </location>
</feature>
<dbReference type="GO" id="GO:0055052">
    <property type="term" value="C:ATP-binding cassette (ABC) transporter complex, substrate-binding subunit-containing"/>
    <property type="evidence" value="ECO:0007669"/>
    <property type="project" value="TreeGrafter"/>
</dbReference>
<gene>
    <name evidence="5" type="ORF">EPA93_33195</name>
</gene>
<evidence type="ECO:0000313" key="6">
    <source>
        <dbReference type="Proteomes" id="UP000290365"/>
    </source>
</evidence>
<dbReference type="Proteomes" id="UP000290365">
    <property type="component" value="Chromosome"/>
</dbReference>
<name>A0A4P6JXS3_KTERU</name>
<keyword evidence="3 4" id="KW-0732">Signal</keyword>
<dbReference type="KEGG" id="kbs:EPA93_33195"/>
<dbReference type="EMBL" id="CP035758">
    <property type="protein sequence ID" value="QBD80567.1"/>
    <property type="molecule type" value="Genomic_DNA"/>
</dbReference>
<organism evidence="5 6">
    <name type="scientific">Ktedonosporobacter rubrisoli</name>
    <dbReference type="NCBI Taxonomy" id="2509675"/>
    <lineage>
        <taxon>Bacteria</taxon>
        <taxon>Bacillati</taxon>
        <taxon>Chloroflexota</taxon>
        <taxon>Ktedonobacteria</taxon>
        <taxon>Ktedonobacterales</taxon>
        <taxon>Ktedonosporobacteraceae</taxon>
        <taxon>Ktedonosporobacter</taxon>
    </lineage>
</organism>
<dbReference type="InterPro" id="IPR006059">
    <property type="entry name" value="SBP"/>
</dbReference>
<comment type="similarity">
    <text evidence="1">Belongs to the bacterial solute-binding protein 1 family.</text>
</comment>
<dbReference type="AlphaFoldDB" id="A0A4P6JXS3"/>
<protein>
    <submittedName>
        <fullName evidence="5">Sugar ABC transporter substrate-binding protein</fullName>
    </submittedName>
</protein>
<sequence>MKKSLISLSSVLLLLIMVLSACGGDNSPTQSSSSSNQPVTLRYGLWDKNQVPAMQKIIDAFKKTHPNISVNIEVTPYVQYWTKLETAATGGSAPDVFWMNGPNFIKYASNQIIAPLDEQISADKVSLDNYPSSLMQLYSYGGKHYALPKDFDTIGLWYNKALFDAAGVKYPDDSWTWDTLREASKKLTNPSKGVWGIVADMNDQQNFYNTIPQAGGYVISPDHKKSGFDSPESISGIQLWVDMIKDKSSPTLAQITDTTALSLFESSKVAMYYGGSWSTIEFAQNQAIKDKVDVAPLPQGKKRATVIHGLGNVISANTKYPKEAWEFVKFLGSKEAATIQADTGTVIPAYNGTQESWVKAYPKFNAKTFIDELAYSVPYPVSKNTSAWVDVQNKVLTKVWSGQLSAEDGCKQIAQQMNQLLTAEQQS</sequence>